<protein>
    <submittedName>
        <fullName evidence="11">Transcription factor SRM1</fullName>
    </submittedName>
</protein>
<dbReference type="Pfam" id="PF00249">
    <property type="entry name" value="Myb_DNA-binding"/>
    <property type="match status" value="1"/>
</dbReference>
<dbReference type="PROSITE" id="PS50090">
    <property type="entry name" value="MYB_LIKE"/>
    <property type="match status" value="1"/>
</dbReference>
<dbReference type="PROSITE" id="PS51294">
    <property type="entry name" value="HTH_MYB"/>
    <property type="match status" value="1"/>
</dbReference>
<dbReference type="Gene3D" id="1.10.10.60">
    <property type="entry name" value="Homeodomain-like"/>
    <property type="match status" value="1"/>
</dbReference>
<evidence type="ECO:0000259" key="7">
    <source>
        <dbReference type="PROSITE" id="PS50090"/>
    </source>
</evidence>
<dbReference type="PROSITE" id="PS51293">
    <property type="entry name" value="SANT"/>
    <property type="match status" value="1"/>
</dbReference>
<proteinExistence type="predicted"/>
<dbReference type="GO" id="GO:0006355">
    <property type="term" value="P:regulation of DNA-templated transcription"/>
    <property type="evidence" value="ECO:0007669"/>
    <property type="project" value="UniProtKB-ARBA"/>
</dbReference>
<dbReference type="GO" id="GO:0009744">
    <property type="term" value="P:response to sucrose"/>
    <property type="evidence" value="ECO:0007669"/>
    <property type="project" value="UniProtKB-ARBA"/>
</dbReference>
<organism evidence="10 11">
    <name type="scientific">Elaeis guineensis var. tenera</name>
    <name type="common">Oil palm</name>
    <dbReference type="NCBI Taxonomy" id="51953"/>
    <lineage>
        <taxon>Eukaryota</taxon>
        <taxon>Viridiplantae</taxon>
        <taxon>Streptophyta</taxon>
        <taxon>Embryophyta</taxon>
        <taxon>Tracheophyta</taxon>
        <taxon>Spermatophyta</taxon>
        <taxon>Magnoliopsida</taxon>
        <taxon>Liliopsida</taxon>
        <taxon>Arecaceae</taxon>
        <taxon>Arecoideae</taxon>
        <taxon>Cocoseae</taxon>
        <taxon>Elaeidinae</taxon>
        <taxon>Elaeis</taxon>
    </lineage>
</organism>
<evidence type="ECO:0000256" key="5">
    <source>
        <dbReference type="ARBA" id="ARBA00023242"/>
    </source>
</evidence>
<feature type="domain" description="SANT" evidence="8">
    <location>
        <begin position="174"/>
        <end position="227"/>
    </location>
</feature>
<dbReference type="InterPro" id="IPR052245">
    <property type="entry name" value="Plant_Stress_Dev_TF"/>
</dbReference>
<dbReference type="NCBIfam" id="TIGR01557">
    <property type="entry name" value="myb_SHAQKYF"/>
    <property type="match status" value="1"/>
</dbReference>
<dbReference type="InterPro" id="IPR006447">
    <property type="entry name" value="Myb_dom_plants"/>
</dbReference>
<dbReference type="FunFam" id="1.10.10.60:FF:000009">
    <property type="entry name" value="transcription factor MYB1R1"/>
    <property type="match status" value="1"/>
</dbReference>
<keyword evidence="3" id="KW-0238">DNA-binding</keyword>
<dbReference type="SMART" id="SM00717">
    <property type="entry name" value="SANT"/>
    <property type="match status" value="1"/>
</dbReference>
<dbReference type="OrthoDB" id="118550at2759"/>
<evidence type="ECO:0000256" key="1">
    <source>
        <dbReference type="ARBA" id="ARBA00004123"/>
    </source>
</evidence>
<feature type="domain" description="HTH myb-type" evidence="9">
    <location>
        <begin position="171"/>
        <end position="227"/>
    </location>
</feature>
<dbReference type="InterPro" id="IPR009057">
    <property type="entry name" value="Homeodomain-like_sf"/>
</dbReference>
<evidence type="ECO:0000313" key="11">
    <source>
        <dbReference type="RefSeq" id="XP_019703194.2"/>
    </source>
</evidence>
<keyword evidence="10" id="KW-1185">Reference proteome</keyword>
<dbReference type="GO" id="GO:0003677">
    <property type="term" value="F:DNA binding"/>
    <property type="evidence" value="ECO:0007669"/>
    <property type="project" value="UniProtKB-KW"/>
</dbReference>
<dbReference type="GO" id="GO:0005634">
    <property type="term" value="C:nucleus"/>
    <property type="evidence" value="ECO:0007669"/>
    <property type="project" value="UniProtKB-SubCell"/>
</dbReference>
<feature type="domain" description="Myb-like" evidence="7">
    <location>
        <begin position="171"/>
        <end position="223"/>
    </location>
</feature>
<dbReference type="InterPro" id="IPR017930">
    <property type="entry name" value="Myb_dom"/>
</dbReference>
<dbReference type="PANTHER" id="PTHR44191:SF2">
    <property type="entry name" value="TRANSCRIPTION FACTOR MYBS1"/>
    <property type="match status" value="1"/>
</dbReference>
<feature type="region of interest" description="Disordered" evidence="6">
    <location>
        <begin position="141"/>
        <end position="178"/>
    </location>
</feature>
<keyword evidence="5" id="KW-0539">Nucleus</keyword>
<dbReference type="CDD" id="cd00167">
    <property type="entry name" value="SANT"/>
    <property type="match status" value="1"/>
</dbReference>
<dbReference type="GO" id="GO:0009739">
    <property type="term" value="P:response to gibberellin"/>
    <property type="evidence" value="ECO:0007669"/>
    <property type="project" value="UniProtKB-ARBA"/>
</dbReference>
<dbReference type="InParanoid" id="A0A6J0PDR3"/>
<evidence type="ECO:0000256" key="4">
    <source>
        <dbReference type="ARBA" id="ARBA00023163"/>
    </source>
</evidence>
<evidence type="ECO:0000256" key="6">
    <source>
        <dbReference type="SAM" id="MobiDB-lite"/>
    </source>
</evidence>
<dbReference type="RefSeq" id="XP_019703194.2">
    <property type="nucleotide sequence ID" value="XM_019847635.2"/>
</dbReference>
<feature type="non-terminal residue" evidence="11">
    <location>
        <position position="1"/>
    </location>
</feature>
<name>A0A6J0PDR3_ELAGV</name>
<accession>A0A6J0PDR3</accession>
<dbReference type="KEGG" id="egu:105036514"/>
<dbReference type="PANTHER" id="PTHR44191">
    <property type="entry name" value="TRANSCRIPTION FACTOR KUA1"/>
    <property type="match status" value="1"/>
</dbReference>
<evidence type="ECO:0000259" key="9">
    <source>
        <dbReference type="PROSITE" id="PS51294"/>
    </source>
</evidence>
<dbReference type="GO" id="GO:0009751">
    <property type="term" value="P:response to salicylic acid"/>
    <property type="evidence" value="ECO:0007669"/>
    <property type="project" value="TreeGrafter"/>
</dbReference>
<comment type="subcellular location">
    <subcellularLocation>
        <location evidence="1">Nucleus</location>
    </subcellularLocation>
</comment>
<dbReference type="SUPFAM" id="SSF46689">
    <property type="entry name" value="Homeodomain-like"/>
    <property type="match status" value="1"/>
</dbReference>
<dbReference type="InterPro" id="IPR017884">
    <property type="entry name" value="SANT_dom"/>
</dbReference>
<evidence type="ECO:0000259" key="8">
    <source>
        <dbReference type="PROSITE" id="PS51293"/>
    </source>
</evidence>
<dbReference type="AlphaFoldDB" id="A0A6J0PDR3"/>
<sequence length="227" mass="24719">ADGGGGAPGDAAAGGAADGGAAGEVVRRGASQLRSALAQGGDLLRRAAREGPHGALRRRIPRHNPLSVLKEVYHGFFSRHWFVASGVEPVRRDGFGASNPEGTSDRWFRISANFSRKSPEQILYHHYQILKDDLQKKEGGNFGDGCSMGMAPEQHPPKGQNTSFGSGRRGLERKKAKPWTEGEHRLFLQGLATYGKGDWKSISRHAVVTRMPVQVASHAQKFFIRQK</sequence>
<keyword evidence="2" id="KW-0805">Transcription regulation</keyword>
<evidence type="ECO:0000256" key="3">
    <source>
        <dbReference type="ARBA" id="ARBA00023125"/>
    </source>
</evidence>
<evidence type="ECO:0000313" key="10">
    <source>
        <dbReference type="Proteomes" id="UP000504607"/>
    </source>
</evidence>
<reference evidence="11" key="1">
    <citation type="submission" date="2025-08" db="UniProtKB">
        <authorList>
            <consortium name="RefSeq"/>
        </authorList>
    </citation>
    <scope>IDENTIFICATION</scope>
</reference>
<dbReference type="Proteomes" id="UP000504607">
    <property type="component" value="Unplaced"/>
</dbReference>
<evidence type="ECO:0000256" key="2">
    <source>
        <dbReference type="ARBA" id="ARBA00023015"/>
    </source>
</evidence>
<dbReference type="InterPro" id="IPR001005">
    <property type="entry name" value="SANT/Myb"/>
</dbReference>
<gene>
    <name evidence="11" type="primary">LOC105036514</name>
</gene>
<keyword evidence="4" id="KW-0804">Transcription</keyword>